<gene>
    <name evidence="1" type="ORF">EEDITHA_LOCUS8105</name>
</gene>
<dbReference type="AlphaFoldDB" id="A0AAU9U111"/>
<evidence type="ECO:0000313" key="2">
    <source>
        <dbReference type="Proteomes" id="UP001153954"/>
    </source>
</evidence>
<dbReference type="Proteomes" id="UP001153954">
    <property type="component" value="Unassembled WGS sequence"/>
</dbReference>
<accession>A0AAU9U111</accession>
<organism evidence="1 2">
    <name type="scientific">Euphydryas editha</name>
    <name type="common">Edith's checkerspot</name>
    <dbReference type="NCBI Taxonomy" id="104508"/>
    <lineage>
        <taxon>Eukaryota</taxon>
        <taxon>Metazoa</taxon>
        <taxon>Ecdysozoa</taxon>
        <taxon>Arthropoda</taxon>
        <taxon>Hexapoda</taxon>
        <taxon>Insecta</taxon>
        <taxon>Pterygota</taxon>
        <taxon>Neoptera</taxon>
        <taxon>Endopterygota</taxon>
        <taxon>Lepidoptera</taxon>
        <taxon>Glossata</taxon>
        <taxon>Ditrysia</taxon>
        <taxon>Papilionoidea</taxon>
        <taxon>Nymphalidae</taxon>
        <taxon>Nymphalinae</taxon>
        <taxon>Euphydryas</taxon>
    </lineage>
</organism>
<comment type="caution">
    <text evidence="1">The sequence shown here is derived from an EMBL/GenBank/DDBJ whole genome shotgun (WGS) entry which is preliminary data.</text>
</comment>
<dbReference type="EMBL" id="CAKOGL010000011">
    <property type="protein sequence ID" value="CAH2092337.1"/>
    <property type="molecule type" value="Genomic_DNA"/>
</dbReference>
<proteinExistence type="predicted"/>
<evidence type="ECO:0000313" key="1">
    <source>
        <dbReference type="EMBL" id="CAH2092337.1"/>
    </source>
</evidence>
<keyword evidence="2" id="KW-1185">Reference proteome</keyword>
<sequence>MQTDLEKVASPKYSTHPRIVDPGERVVTDRAKEDDGLRRTTAPARHQLHAHHLAVAHHDIAEHLHTTTPLHYTAA</sequence>
<reference evidence="1" key="1">
    <citation type="submission" date="2022-03" db="EMBL/GenBank/DDBJ databases">
        <authorList>
            <person name="Tunstrom K."/>
        </authorList>
    </citation>
    <scope>NUCLEOTIDE SEQUENCE</scope>
</reference>
<name>A0AAU9U111_EUPED</name>
<protein>
    <submittedName>
        <fullName evidence="1">Uncharacterized protein</fullName>
    </submittedName>
</protein>